<dbReference type="Pfam" id="PF13550">
    <property type="entry name" value="Phage-tail_3"/>
    <property type="match status" value="1"/>
</dbReference>
<gene>
    <name evidence="3" type="ORF">RAMLITH_01660</name>
</gene>
<dbReference type="Proteomes" id="UP000521868">
    <property type="component" value="Unassembled WGS sequence"/>
</dbReference>
<keyword evidence="1" id="KW-0472">Membrane</keyword>
<comment type="caution">
    <text evidence="3">The sequence shown here is derived from an EMBL/GenBank/DDBJ whole genome shotgun (WGS) entry which is preliminary data.</text>
</comment>
<organism evidence="3 4">
    <name type="scientific">Ramlibacter lithotrophicus</name>
    <dbReference type="NCBI Taxonomy" id="2606681"/>
    <lineage>
        <taxon>Bacteria</taxon>
        <taxon>Pseudomonadati</taxon>
        <taxon>Pseudomonadota</taxon>
        <taxon>Betaproteobacteria</taxon>
        <taxon>Burkholderiales</taxon>
        <taxon>Comamonadaceae</taxon>
        <taxon>Ramlibacter</taxon>
    </lineage>
</organism>
<feature type="domain" description="Tip attachment protein J" evidence="2">
    <location>
        <begin position="368"/>
        <end position="524"/>
    </location>
</feature>
<evidence type="ECO:0000259" key="2">
    <source>
        <dbReference type="Pfam" id="PF13550"/>
    </source>
</evidence>
<dbReference type="RefSeq" id="WP_168105596.1">
    <property type="nucleotide sequence ID" value="NZ_VTOX01000001.1"/>
</dbReference>
<dbReference type="InterPro" id="IPR032876">
    <property type="entry name" value="J_dom"/>
</dbReference>
<reference evidence="3 4" key="1">
    <citation type="journal article" date="2020" name="Nature">
        <title>Bacterial chemolithoautotrophy via manganese oxidation.</title>
        <authorList>
            <person name="Yu H."/>
            <person name="Leadbetter J.R."/>
        </authorList>
    </citation>
    <scope>NUCLEOTIDE SEQUENCE [LARGE SCALE GENOMIC DNA]</scope>
    <source>
        <strain evidence="3 4">RBP-1</strain>
    </source>
</reference>
<evidence type="ECO:0000313" key="3">
    <source>
        <dbReference type="EMBL" id="NKE64513.1"/>
    </source>
</evidence>
<feature type="transmembrane region" description="Helical" evidence="1">
    <location>
        <begin position="32"/>
        <end position="49"/>
    </location>
</feature>
<protein>
    <recommendedName>
        <fullName evidence="2">Tip attachment protein J domain-containing protein</fullName>
    </recommendedName>
</protein>
<dbReference type="AlphaFoldDB" id="A0A7X6DCC1"/>
<evidence type="ECO:0000313" key="4">
    <source>
        <dbReference type="Proteomes" id="UP000521868"/>
    </source>
</evidence>
<dbReference type="EMBL" id="VTOX01000001">
    <property type="protein sequence ID" value="NKE64513.1"/>
    <property type="molecule type" value="Genomic_DNA"/>
</dbReference>
<name>A0A7X6DCC1_9BURK</name>
<evidence type="ECO:0000256" key="1">
    <source>
        <dbReference type="SAM" id="Phobius"/>
    </source>
</evidence>
<proteinExistence type="predicted"/>
<keyword evidence="1" id="KW-1133">Transmembrane helix</keyword>
<keyword evidence="4" id="KW-1185">Reference proteome</keyword>
<keyword evidence="1" id="KW-0812">Transmembrane</keyword>
<accession>A0A7X6DCC1</accession>
<sequence>MPVFISAIGYALTAKVAVSSLAYAIGAFLVDYAATIWAGGMLLGSAAMSQSQARKAQRKQREAYNASQVDRMHNVVTTIGQRDLVMGRVRKAGTVFARASTGATKEKFCLAIALAGHEIDGVETVYFNDQAVTLDGSGNVTSEPYMLTRKGTAIEPFAAGPTVTLGHTPVADTISATYTTGTGQDAVTTQLQVSVVGTTATITTDGSTPYTGDGSITYQYEDQVSKAQVRIYLGTADQTADADLQALFPGDWTADHRARGVAYLVCEFDYDETAFPSGLPSVSALIRGAKLYDPRDASTAFSENPALMVRHLLTHPSFGKRTSITAAEDARIAAAANACDISTGYVVSGVTDTRELFTAGYVLPYGAPAKDALDDLCQAMGGMWAYAGGQFYLRAGVHTASVMTLTEADLAVVRRGSDGSEQQSPIVIGAHKARADKVNVITPRIWDGAQGYKQVALTPLAPAALIARDGAWLAQEVDMPAVTYSPQALHVAGIIIRDDRDSLRVTLPFKLRAYPIELFDTVALTLARYGWSAKEFIVLGYTWTHDGSIQLTLKETAAAIYQLDAAFDPQGYAANTNLPSPWDIDPPANIAVTSGTADLLRQGDGTIVPRVKVAWDAITDQSLLFGGQVEVRYRLATEAGWHTVSVPAAETYVYLLGAKEGDVGYCQLRTRNSIAVSDWSLQITHQVAGKSDAPGDVTSLAATGIEHGIRISGILPSDPDLAYAEVWMGPDSNIANASRITWGLASSYDQLGLAASDGTKYFWVRCVDTSGNLGDFVGPVSAVAGITATPGSVTGLSATAIIGGIRVSGTLPAEDDLAYVELWMGTTNVLGAASRITWGLASSYDQLGLLPTDGARYFWARCVNTSGTAGAYVGPVSATAGQASSAQIAALAWNKVTDSGGRPADYADVTSSILASSGTSIVMSNANLFKSSSGVGGVFIGAGGLTGKNSSGTSTFTIDGSTGNATLSGNLAVTGSAIINGSNFDGSVYQALRVNTLRATAGGVEAGTSAARGSGGIALGGYASAGGDGVFGSTTGGSGYGVEGVAVAASGAGVLAYGSGGAYGLSVSGPMYTDNTTVVGNLNAKYFDGNVATAFAAATHNHTGVYLPAGGTAASAVQISNSGHTYTFSGGSASGAATATFSSANKPGTSTANIWLAMVIDGTTYDIAAWPR</sequence>